<name>A0ABW7N9N2_9BACT</name>
<sequence length="198" mass="23276">MRPSYLAPAYHFNNYLTLIDKDSQSNNSIDMLSYQIEAQSTFISLKTSLDRLVEVFRYFYKGISPHTTFGRYRENGKARGFMQIVDKEKESDTLLSKIEKEYWEWIKEAVEPRDLISHYQDLGLVYVIEVDPENPLTSGMNFKPVHITKERKQGLLDGPPIDEAGVSHTELQYLVDRWYSFFDMTMDELMKRNPLQKN</sequence>
<evidence type="ECO:0000313" key="2">
    <source>
        <dbReference type="Proteomes" id="UP001610063"/>
    </source>
</evidence>
<accession>A0ABW7N9N2</accession>
<organism evidence="1 2">
    <name type="scientific">Marinoscillum luteum</name>
    <dbReference type="NCBI Taxonomy" id="861051"/>
    <lineage>
        <taxon>Bacteria</taxon>
        <taxon>Pseudomonadati</taxon>
        <taxon>Bacteroidota</taxon>
        <taxon>Cytophagia</taxon>
        <taxon>Cytophagales</taxon>
        <taxon>Reichenbachiellaceae</taxon>
        <taxon>Marinoscillum</taxon>
    </lineage>
</organism>
<proteinExistence type="predicted"/>
<evidence type="ECO:0000313" key="1">
    <source>
        <dbReference type="EMBL" id="MFH6983765.1"/>
    </source>
</evidence>
<gene>
    <name evidence="1" type="ORF">ACHKAR_09955</name>
</gene>
<dbReference type="RefSeq" id="WP_395417297.1">
    <property type="nucleotide sequence ID" value="NZ_JBIPKE010000015.1"/>
</dbReference>
<dbReference type="Proteomes" id="UP001610063">
    <property type="component" value="Unassembled WGS sequence"/>
</dbReference>
<reference evidence="1 2" key="1">
    <citation type="journal article" date="2013" name="Int. J. Syst. Evol. Microbiol.">
        <title>Marinoscillum luteum sp. nov., isolated from marine sediment.</title>
        <authorList>
            <person name="Cha I.T."/>
            <person name="Park S.J."/>
            <person name="Kim S.J."/>
            <person name="Kim J.G."/>
            <person name="Jung M.Y."/>
            <person name="Shin K.S."/>
            <person name="Kwon K.K."/>
            <person name="Yang S.H."/>
            <person name="Seo Y.S."/>
            <person name="Rhee S.K."/>
        </authorList>
    </citation>
    <scope>NUCLEOTIDE SEQUENCE [LARGE SCALE GENOMIC DNA]</scope>
    <source>
        <strain evidence="1 2">KCTC 23939</strain>
    </source>
</reference>
<dbReference type="EMBL" id="JBIPKE010000015">
    <property type="protein sequence ID" value="MFH6983765.1"/>
    <property type="molecule type" value="Genomic_DNA"/>
</dbReference>
<keyword evidence="2" id="KW-1185">Reference proteome</keyword>
<protein>
    <submittedName>
        <fullName evidence="1">Uncharacterized protein</fullName>
    </submittedName>
</protein>
<comment type="caution">
    <text evidence="1">The sequence shown here is derived from an EMBL/GenBank/DDBJ whole genome shotgun (WGS) entry which is preliminary data.</text>
</comment>